<dbReference type="AlphaFoldDB" id="A0A1Q6A5D6"/>
<dbReference type="EMBL" id="MPPL01000001">
    <property type="protein sequence ID" value="OKS89213.1"/>
    <property type="molecule type" value="Genomic_DNA"/>
</dbReference>
<reference evidence="1 2" key="1">
    <citation type="submission" date="2016-11" db="EMBL/GenBank/DDBJ databases">
        <title>Whole Genome Sequencing of Mucilaginibacter polytrichastri RG4-7(T) isolated from the moss sample.</title>
        <authorList>
            <person name="Li Y."/>
        </authorList>
    </citation>
    <scope>NUCLEOTIDE SEQUENCE [LARGE SCALE GENOMIC DNA]</scope>
    <source>
        <strain evidence="1 2">RG4-7</strain>
    </source>
</reference>
<dbReference type="STRING" id="1302689.RG47T_4695"/>
<dbReference type="Proteomes" id="UP000186720">
    <property type="component" value="Unassembled WGS sequence"/>
</dbReference>
<evidence type="ECO:0000313" key="2">
    <source>
        <dbReference type="Proteomes" id="UP000186720"/>
    </source>
</evidence>
<dbReference type="OrthoDB" id="1113095at2"/>
<proteinExistence type="predicted"/>
<evidence type="ECO:0000313" key="1">
    <source>
        <dbReference type="EMBL" id="OKS89213.1"/>
    </source>
</evidence>
<accession>A0A1Q6A5D6</accession>
<gene>
    <name evidence="1" type="ORF">RG47T_4695</name>
</gene>
<dbReference type="PROSITE" id="PS51257">
    <property type="entry name" value="PROKAR_LIPOPROTEIN"/>
    <property type="match status" value="1"/>
</dbReference>
<comment type="caution">
    <text evidence="1">The sequence shown here is derived from an EMBL/GenBank/DDBJ whole genome shotgun (WGS) entry which is preliminary data.</text>
</comment>
<dbReference type="RefSeq" id="WP_074492057.1">
    <property type="nucleotide sequence ID" value="NZ_FPAM01000007.1"/>
</dbReference>
<keyword evidence="2" id="KW-1185">Reference proteome</keyword>
<protein>
    <submittedName>
        <fullName evidence="1">Uncharacterized protein</fullName>
    </submittedName>
</protein>
<organism evidence="1 2">
    <name type="scientific">Mucilaginibacter polytrichastri</name>
    <dbReference type="NCBI Taxonomy" id="1302689"/>
    <lineage>
        <taxon>Bacteria</taxon>
        <taxon>Pseudomonadati</taxon>
        <taxon>Bacteroidota</taxon>
        <taxon>Sphingobacteriia</taxon>
        <taxon>Sphingobacteriales</taxon>
        <taxon>Sphingobacteriaceae</taxon>
        <taxon>Mucilaginibacter</taxon>
    </lineage>
</organism>
<name>A0A1Q6A5D6_9SPHI</name>
<sequence length="325" mass="37210">MKLLKTLILLLVIIALQSCNLVPLKPGIWKDDKIDEGKRKDFHTLNDLLLKNIKAGDQDAAENMLSKDLLGKSGYKRTLELIGNRMKEGSYNLIEEYYMVNNVKDNTFKNPNTNSLDLDYAAVAKEMYIAFLILKEPENKFMITLVYGKFDYGWKIDKLELEKYTENGKGTAALYKQAQAQYAKGYLIDAANSMAMAHDCGTPSEELKSLFTNDMHVFYQNLVTDLNRRYKYPLAIAGVTTQPRIFRIDNQNVKGGTYPAVCYLTSFDLRDTVAIKKENEQVKKVIGNVLPGIDKDKKYMLYYVYHQKPNMTSNAYSYDITVKLQ</sequence>